<dbReference type="HOGENOM" id="CLU_050923_0_0_1"/>
<sequence>MQQQTQQRTQQQTQQILASSNLQTSHHRCQTRAASSSSRTLDDSHRRNPQEALLDHGLEQVRRRLERVVDDDDVQIISDDDDDDVQIINDVQSISDDDDHNNDDDAGRHIAHTATVTLHSVAARRRSLGRRNPAAASPMFLWWTLSLYLVNVKITLKFAKLSPPQSNIKRQKTHLKRVQTRLRHRATPLVAPLILSHGRHHGIRPPEGLRGRELSRLLVGYECQFGHACAAHMAHPNPRRGGFLVLHGCWQPSPHKFGRNSGHLEDHGDRPIHSARRCALSTSPAAHYTRAHPAPYGCALCHPHCSRRRR</sequence>
<dbReference type="AlphaFoldDB" id="B4IR18"/>
<name>B4IR18_DROPE</name>
<reference evidence="2 3" key="1">
    <citation type="journal article" date="2007" name="Nature">
        <title>Evolution of genes and genomes on the Drosophila phylogeny.</title>
        <authorList>
            <consortium name="Drosophila 12 Genomes Consortium"/>
            <person name="Clark A.G."/>
            <person name="Eisen M.B."/>
            <person name="Smith D.R."/>
            <person name="Bergman C.M."/>
            <person name="Oliver B."/>
            <person name="Markow T.A."/>
            <person name="Kaufman T.C."/>
            <person name="Kellis M."/>
            <person name="Gelbart W."/>
            <person name="Iyer V.N."/>
            <person name="Pollard D.A."/>
            <person name="Sackton T.B."/>
            <person name="Larracuente A.M."/>
            <person name="Singh N.D."/>
            <person name="Abad J.P."/>
            <person name="Abt D.N."/>
            <person name="Adryan B."/>
            <person name="Aguade M."/>
            <person name="Akashi H."/>
            <person name="Anderson W.W."/>
            <person name="Aquadro C.F."/>
            <person name="Ardell D.H."/>
            <person name="Arguello R."/>
            <person name="Artieri C.G."/>
            <person name="Barbash D.A."/>
            <person name="Barker D."/>
            <person name="Barsanti P."/>
            <person name="Batterham P."/>
            <person name="Batzoglou S."/>
            <person name="Begun D."/>
            <person name="Bhutkar A."/>
            <person name="Blanco E."/>
            <person name="Bosak S.A."/>
            <person name="Bradley R.K."/>
            <person name="Brand A.D."/>
            <person name="Brent M.R."/>
            <person name="Brooks A.N."/>
            <person name="Brown R.H."/>
            <person name="Butlin R.K."/>
            <person name="Caggese C."/>
            <person name="Calvi B.R."/>
            <person name="Bernardo de Carvalho A."/>
            <person name="Caspi A."/>
            <person name="Castrezana S."/>
            <person name="Celniker S.E."/>
            <person name="Chang J.L."/>
            <person name="Chapple C."/>
            <person name="Chatterji S."/>
            <person name="Chinwalla A."/>
            <person name="Civetta A."/>
            <person name="Clifton S.W."/>
            <person name="Comeron J.M."/>
            <person name="Costello J.C."/>
            <person name="Coyne J.A."/>
            <person name="Daub J."/>
            <person name="David R.G."/>
            <person name="Delcher A.L."/>
            <person name="Delehaunty K."/>
            <person name="Do C.B."/>
            <person name="Ebling H."/>
            <person name="Edwards K."/>
            <person name="Eickbush T."/>
            <person name="Evans J.D."/>
            <person name="Filipski A."/>
            <person name="Findeiss S."/>
            <person name="Freyhult E."/>
            <person name="Fulton L."/>
            <person name="Fulton R."/>
            <person name="Garcia A.C."/>
            <person name="Gardiner A."/>
            <person name="Garfield D.A."/>
            <person name="Garvin B.E."/>
            <person name="Gibson G."/>
            <person name="Gilbert D."/>
            <person name="Gnerre S."/>
            <person name="Godfrey J."/>
            <person name="Good R."/>
            <person name="Gotea V."/>
            <person name="Gravely B."/>
            <person name="Greenberg A.J."/>
            <person name="Griffiths-Jones S."/>
            <person name="Gross S."/>
            <person name="Guigo R."/>
            <person name="Gustafson E.A."/>
            <person name="Haerty W."/>
            <person name="Hahn M.W."/>
            <person name="Halligan D.L."/>
            <person name="Halpern A.L."/>
            <person name="Halter G.M."/>
            <person name="Han M.V."/>
            <person name="Heger A."/>
            <person name="Hillier L."/>
            <person name="Hinrichs A.S."/>
            <person name="Holmes I."/>
            <person name="Hoskins R.A."/>
            <person name="Hubisz M.J."/>
            <person name="Hultmark D."/>
            <person name="Huntley M.A."/>
            <person name="Jaffe D.B."/>
            <person name="Jagadeeshan S."/>
            <person name="Jeck W.R."/>
            <person name="Johnson J."/>
            <person name="Jones C.D."/>
            <person name="Jordan W.C."/>
            <person name="Karpen G.H."/>
            <person name="Kataoka E."/>
            <person name="Keightley P.D."/>
            <person name="Kheradpour P."/>
            <person name="Kirkness E.F."/>
            <person name="Koerich L.B."/>
            <person name="Kristiansen K."/>
            <person name="Kudrna D."/>
            <person name="Kulathinal R.J."/>
            <person name="Kumar S."/>
            <person name="Kwok R."/>
            <person name="Lander E."/>
            <person name="Langley C.H."/>
            <person name="Lapoint R."/>
            <person name="Lazzaro B.P."/>
            <person name="Lee S.J."/>
            <person name="Levesque L."/>
            <person name="Li R."/>
            <person name="Lin C.F."/>
            <person name="Lin M.F."/>
            <person name="Lindblad-Toh K."/>
            <person name="Llopart A."/>
            <person name="Long M."/>
            <person name="Low L."/>
            <person name="Lozovsky E."/>
            <person name="Lu J."/>
            <person name="Luo M."/>
            <person name="Machado C.A."/>
            <person name="Makalowski W."/>
            <person name="Marzo M."/>
            <person name="Matsuda M."/>
            <person name="Matzkin L."/>
            <person name="McAllister B."/>
            <person name="McBride C.S."/>
            <person name="McKernan B."/>
            <person name="McKernan K."/>
            <person name="Mendez-Lago M."/>
            <person name="Minx P."/>
            <person name="Mollenhauer M.U."/>
            <person name="Montooth K."/>
            <person name="Mount S.M."/>
            <person name="Mu X."/>
            <person name="Myers E."/>
            <person name="Negre B."/>
            <person name="Newfeld S."/>
            <person name="Nielsen R."/>
            <person name="Noor M.A."/>
            <person name="O'Grady P."/>
            <person name="Pachter L."/>
            <person name="Papaceit M."/>
            <person name="Parisi M.J."/>
            <person name="Parisi M."/>
            <person name="Parts L."/>
            <person name="Pedersen J.S."/>
            <person name="Pesole G."/>
            <person name="Phillippy A.M."/>
            <person name="Ponting C.P."/>
            <person name="Pop M."/>
            <person name="Porcelli D."/>
            <person name="Powell J.R."/>
            <person name="Prohaska S."/>
            <person name="Pruitt K."/>
            <person name="Puig M."/>
            <person name="Quesneville H."/>
            <person name="Ram K.R."/>
            <person name="Rand D."/>
            <person name="Rasmussen M.D."/>
            <person name="Reed L.K."/>
            <person name="Reenan R."/>
            <person name="Reily A."/>
            <person name="Remington K.A."/>
            <person name="Rieger T.T."/>
            <person name="Ritchie M.G."/>
            <person name="Robin C."/>
            <person name="Rogers Y.H."/>
            <person name="Rohde C."/>
            <person name="Rozas J."/>
            <person name="Rubenfield M.J."/>
            <person name="Ruiz A."/>
            <person name="Russo S."/>
            <person name="Salzberg S.L."/>
            <person name="Sanchez-Gracia A."/>
            <person name="Saranga D.J."/>
            <person name="Sato H."/>
            <person name="Schaeffer S.W."/>
            <person name="Schatz M.C."/>
            <person name="Schlenke T."/>
            <person name="Schwartz R."/>
            <person name="Segarra C."/>
            <person name="Singh R.S."/>
            <person name="Sirot L."/>
            <person name="Sirota M."/>
            <person name="Sisneros N.B."/>
            <person name="Smith C.D."/>
            <person name="Smith T.F."/>
            <person name="Spieth J."/>
            <person name="Stage D.E."/>
            <person name="Stark A."/>
            <person name="Stephan W."/>
            <person name="Strausberg R.L."/>
            <person name="Strempel S."/>
            <person name="Sturgill D."/>
            <person name="Sutton G."/>
            <person name="Sutton G.G."/>
            <person name="Tao W."/>
            <person name="Teichmann S."/>
            <person name="Tobari Y.N."/>
            <person name="Tomimura Y."/>
            <person name="Tsolas J.M."/>
            <person name="Valente V.L."/>
            <person name="Venter E."/>
            <person name="Venter J.C."/>
            <person name="Vicario S."/>
            <person name="Vieira F.G."/>
            <person name="Vilella A.J."/>
            <person name="Villasante A."/>
            <person name="Walenz B."/>
            <person name="Wang J."/>
            <person name="Wasserman M."/>
            <person name="Watts T."/>
            <person name="Wilson D."/>
            <person name="Wilson R.K."/>
            <person name="Wing R.A."/>
            <person name="Wolfner M.F."/>
            <person name="Wong A."/>
            <person name="Wong G.K."/>
            <person name="Wu C.I."/>
            <person name="Wu G."/>
            <person name="Yamamoto D."/>
            <person name="Yang H.P."/>
            <person name="Yang S.P."/>
            <person name="Yorke J.A."/>
            <person name="Yoshida K."/>
            <person name="Zdobnov E."/>
            <person name="Zhang P."/>
            <person name="Zhang Y."/>
            <person name="Zimin A.V."/>
            <person name="Baldwin J."/>
            <person name="Abdouelleil A."/>
            <person name="Abdulkadir J."/>
            <person name="Abebe A."/>
            <person name="Abera B."/>
            <person name="Abreu J."/>
            <person name="Acer S.C."/>
            <person name="Aftuck L."/>
            <person name="Alexander A."/>
            <person name="An P."/>
            <person name="Anderson E."/>
            <person name="Anderson S."/>
            <person name="Arachi H."/>
            <person name="Azer M."/>
            <person name="Bachantsang P."/>
            <person name="Barry A."/>
            <person name="Bayul T."/>
            <person name="Berlin A."/>
            <person name="Bessette D."/>
            <person name="Bloom T."/>
            <person name="Blye J."/>
            <person name="Boguslavskiy L."/>
            <person name="Bonnet C."/>
            <person name="Boukhgalter B."/>
            <person name="Bourzgui I."/>
            <person name="Brown A."/>
            <person name="Cahill P."/>
            <person name="Channer S."/>
            <person name="Cheshatsang Y."/>
            <person name="Chuda L."/>
            <person name="Citroen M."/>
            <person name="Collymore A."/>
            <person name="Cooke P."/>
            <person name="Costello M."/>
            <person name="D'Aco K."/>
            <person name="Daza R."/>
            <person name="De Haan G."/>
            <person name="DeGray S."/>
            <person name="DeMaso C."/>
            <person name="Dhargay N."/>
            <person name="Dooley K."/>
            <person name="Dooley E."/>
            <person name="Doricent M."/>
            <person name="Dorje P."/>
            <person name="Dorjee K."/>
            <person name="Dupes A."/>
            <person name="Elong R."/>
            <person name="Falk J."/>
            <person name="Farina A."/>
            <person name="Faro S."/>
            <person name="Ferguson D."/>
            <person name="Fisher S."/>
            <person name="Foley C.D."/>
            <person name="Franke A."/>
            <person name="Friedrich D."/>
            <person name="Gadbois L."/>
            <person name="Gearin G."/>
            <person name="Gearin C.R."/>
            <person name="Giannoukos G."/>
            <person name="Goode T."/>
            <person name="Graham J."/>
            <person name="Grandbois E."/>
            <person name="Grewal S."/>
            <person name="Gyaltsen K."/>
            <person name="Hafez N."/>
            <person name="Hagos B."/>
            <person name="Hall J."/>
            <person name="Henson C."/>
            <person name="Hollinger A."/>
            <person name="Honan T."/>
            <person name="Huard M.D."/>
            <person name="Hughes L."/>
            <person name="Hurhula B."/>
            <person name="Husby M.E."/>
            <person name="Kamat A."/>
            <person name="Kanga B."/>
            <person name="Kashin S."/>
            <person name="Khazanovich D."/>
            <person name="Kisner P."/>
            <person name="Lance K."/>
            <person name="Lara M."/>
            <person name="Lee W."/>
            <person name="Lennon N."/>
            <person name="Letendre F."/>
            <person name="LeVine R."/>
            <person name="Lipovsky A."/>
            <person name="Liu X."/>
            <person name="Liu J."/>
            <person name="Liu S."/>
            <person name="Lokyitsang T."/>
            <person name="Lokyitsang Y."/>
            <person name="Lubonja R."/>
            <person name="Lui A."/>
            <person name="MacDonald P."/>
            <person name="Magnisalis V."/>
            <person name="Maru K."/>
            <person name="Matthews C."/>
            <person name="McCusker W."/>
            <person name="McDonough S."/>
            <person name="Mehta T."/>
            <person name="Meldrim J."/>
            <person name="Meneus L."/>
            <person name="Mihai O."/>
            <person name="Mihalev A."/>
            <person name="Mihova T."/>
            <person name="Mittelman R."/>
            <person name="Mlenga V."/>
            <person name="Montmayeur A."/>
            <person name="Mulrain L."/>
            <person name="Navidi A."/>
            <person name="Naylor J."/>
            <person name="Negash T."/>
            <person name="Nguyen T."/>
            <person name="Nguyen N."/>
            <person name="Nicol R."/>
            <person name="Norbu C."/>
            <person name="Norbu N."/>
            <person name="Novod N."/>
            <person name="O'Neill B."/>
            <person name="Osman S."/>
            <person name="Markiewicz E."/>
            <person name="Oyono O.L."/>
            <person name="Patti C."/>
            <person name="Phunkhang P."/>
            <person name="Pierre F."/>
            <person name="Priest M."/>
            <person name="Raghuraman S."/>
            <person name="Rege F."/>
            <person name="Reyes R."/>
            <person name="Rise C."/>
            <person name="Rogov P."/>
            <person name="Ross K."/>
            <person name="Ryan E."/>
            <person name="Settipalli S."/>
            <person name="Shea T."/>
            <person name="Sherpa N."/>
            <person name="Shi L."/>
            <person name="Shih D."/>
            <person name="Sparrow T."/>
            <person name="Spaulding J."/>
            <person name="Stalker J."/>
            <person name="Stange-Thomann N."/>
            <person name="Stavropoulos S."/>
            <person name="Stone C."/>
            <person name="Strader C."/>
            <person name="Tesfaye S."/>
            <person name="Thomson T."/>
            <person name="Thoulutsang Y."/>
            <person name="Thoulutsang D."/>
            <person name="Topham K."/>
            <person name="Topping I."/>
            <person name="Tsamla T."/>
            <person name="Vassiliev H."/>
            <person name="Vo A."/>
            <person name="Wangchuk T."/>
            <person name="Wangdi T."/>
            <person name="Weiand M."/>
            <person name="Wilkinson J."/>
            <person name="Wilson A."/>
            <person name="Yadav S."/>
            <person name="Young G."/>
            <person name="Yu Q."/>
            <person name="Zembek L."/>
            <person name="Zhong D."/>
            <person name="Zimmer A."/>
            <person name="Zwirko Z."/>
            <person name="Jaffe D.B."/>
            <person name="Alvarez P."/>
            <person name="Brockman W."/>
            <person name="Butler J."/>
            <person name="Chin C."/>
            <person name="Gnerre S."/>
            <person name="Grabherr M."/>
            <person name="Kleber M."/>
            <person name="Mauceli E."/>
            <person name="MacCallum I."/>
        </authorList>
    </citation>
    <scope>NUCLEOTIDE SEQUENCE [LARGE SCALE GENOMIC DNA]</scope>
    <source>
        <strain evidence="3">MSH-3 / Tucson 14011-0111.49</strain>
    </source>
</reference>
<organism evidence="3">
    <name type="scientific">Drosophila persimilis</name>
    <name type="common">Fruit fly</name>
    <dbReference type="NCBI Taxonomy" id="7234"/>
    <lineage>
        <taxon>Eukaryota</taxon>
        <taxon>Metazoa</taxon>
        <taxon>Ecdysozoa</taxon>
        <taxon>Arthropoda</taxon>
        <taxon>Hexapoda</taxon>
        <taxon>Insecta</taxon>
        <taxon>Pterygota</taxon>
        <taxon>Neoptera</taxon>
        <taxon>Endopterygota</taxon>
        <taxon>Diptera</taxon>
        <taxon>Brachycera</taxon>
        <taxon>Muscomorpha</taxon>
        <taxon>Ephydroidea</taxon>
        <taxon>Drosophilidae</taxon>
        <taxon>Drosophila</taxon>
        <taxon>Sophophora</taxon>
    </lineage>
</organism>
<dbReference type="Proteomes" id="UP000008744">
    <property type="component" value="Unassembled WGS sequence"/>
</dbReference>
<gene>
    <name evidence="2" type="primary">Dper\GL22928</name>
    <name evidence="2" type="ORF">Dper_GL22928</name>
</gene>
<evidence type="ECO:0000313" key="2">
    <source>
        <dbReference type="EMBL" id="EDW27924.1"/>
    </source>
</evidence>
<feature type="compositionally biased region" description="Basic and acidic residues" evidence="1">
    <location>
        <begin position="40"/>
        <end position="55"/>
    </location>
</feature>
<feature type="compositionally biased region" description="Low complexity" evidence="1">
    <location>
        <begin position="1"/>
        <end position="15"/>
    </location>
</feature>
<accession>B4IR18</accession>
<feature type="region of interest" description="Disordered" evidence="1">
    <location>
        <begin position="1"/>
        <end position="55"/>
    </location>
</feature>
<evidence type="ECO:0000313" key="3">
    <source>
        <dbReference type="Proteomes" id="UP000008744"/>
    </source>
</evidence>
<dbReference type="EMBL" id="CH690361">
    <property type="protein sequence ID" value="EDW27924.1"/>
    <property type="molecule type" value="Genomic_DNA"/>
</dbReference>
<proteinExistence type="predicted"/>
<protein>
    <submittedName>
        <fullName evidence="2">GL22928</fullName>
    </submittedName>
</protein>
<evidence type="ECO:0000256" key="1">
    <source>
        <dbReference type="SAM" id="MobiDB-lite"/>
    </source>
</evidence>
<keyword evidence="3" id="KW-1185">Reference proteome</keyword>